<feature type="domain" description="Lcl C-terminal" evidence="1">
    <location>
        <begin position="36"/>
        <end position="160"/>
    </location>
</feature>
<dbReference type="InterPro" id="IPR011460">
    <property type="entry name" value="Lcl_C"/>
</dbReference>
<dbReference type="Pfam" id="PF07603">
    <property type="entry name" value="Lcl_C"/>
    <property type="match status" value="1"/>
</dbReference>
<accession>A0A2X0QTP7</accession>
<reference evidence="2" key="1">
    <citation type="submission" date="2018-05" db="EMBL/GenBank/DDBJ databases">
        <authorList>
            <person name="Lanie J.A."/>
            <person name="Ng W.-L."/>
            <person name="Kazmierczak K.M."/>
            <person name="Andrzejewski T.M."/>
            <person name="Davidsen T.M."/>
            <person name="Wayne K.J."/>
            <person name="Tettelin H."/>
            <person name="Glass J.I."/>
            <person name="Rusch D."/>
            <person name="Podicherti R."/>
            <person name="Tsui H.-C.T."/>
            <person name="Winkler M.E."/>
        </authorList>
    </citation>
    <scope>NUCLEOTIDE SEQUENCE</scope>
    <source>
        <strain evidence="2">KNB</strain>
    </source>
</reference>
<gene>
    <name evidence="2" type="ORF">NITFAB_0446</name>
</gene>
<sequence length="163" mass="17655">MTHISVNPSKEITLGSDNSPAATQTRYVISADGSEVTDNTTGLIWRRCAEGMTITTNDCSGTATAFSMDQALGWAKKEAQITGKPWRLPSLKELQSIVDSSRCNPAIDTDAFPGTPGSPFWSAPPAPDEPAYAWGVNFDYGYVDYGSEHNSAGYRVRLVRSEK</sequence>
<dbReference type="AlphaFoldDB" id="A0A2X0QTP7"/>
<proteinExistence type="predicted"/>
<dbReference type="PANTHER" id="PTHR35812">
    <property type="entry name" value="LIPOPROTEIN"/>
    <property type="match status" value="1"/>
</dbReference>
<dbReference type="EMBL" id="LS423452">
    <property type="protein sequence ID" value="SPS04857.1"/>
    <property type="molecule type" value="Genomic_DNA"/>
</dbReference>
<dbReference type="PANTHER" id="PTHR35812:SF1">
    <property type="entry name" value="LIPOPROTEIN"/>
    <property type="match status" value="1"/>
</dbReference>
<organism evidence="2">
    <name type="scientific">Candidatus Nitrotoga fabula</name>
    <dbReference type="NCBI Taxonomy" id="2182327"/>
    <lineage>
        <taxon>Bacteria</taxon>
        <taxon>Pseudomonadati</taxon>
        <taxon>Pseudomonadota</taxon>
        <taxon>Betaproteobacteria</taxon>
        <taxon>Nitrosomonadales</taxon>
        <taxon>Gallionellaceae</taxon>
        <taxon>Candidatus Nitrotoga</taxon>
    </lineage>
</organism>
<protein>
    <recommendedName>
        <fullName evidence="1">Lcl C-terminal domain-containing protein</fullName>
    </recommendedName>
</protein>
<name>A0A2X0QTP7_9PROT</name>
<evidence type="ECO:0000313" key="2">
    <source>
        <dbReference type="EMBL" id="SPS04857.1"/>
    </source>
</evidence>
<evidence type="ECO:0000259" key="1">
    <source>
        <dbReference type="Pfam" id="PF07603"/>
    </source>
</evidence>